<feature type="compositionally biased region" description="Basic and acidic residues" evidence="1">
    <location>
        <begin position="513"/>
        <end position="523"/>
    </location>
</feature>
<dbReference type="Proteomes" id="UP000218209">
    <property type="component" value="Unassembled WGS sequence"/>
</dbReference>
<evidence type="ECO:0000256" key="1">
    <source>
        <dbReference type="SAM" id="MobiDB-lite"/>
    </source>
</evidence>
<feature type="compositionally biased region" description="Low complexity" evidence="1">
    <location>
        <begin position="237"/>
        <end position="250"/>
    </location>
</feature>
<feature type="region of interest" description="Disordered" evidence="1">
    <location>
        <begin position="1"/>
        <end position="37"/>
    </location>
</feature>
<feature type="compositionally biased region" description="Low complexity" evidence="1">
    <location>
        <begin position="1"/>
        <end position="22"/>
    </location>
</feature>
<organism evidence="2 3">
    <name type="scientific">Porphyra umbilicalis</name>
    <name type="common">Purple laver</name>
    <name type="synonym">Red alga</name>
    <dbReference type="NCBI Taxonomy" id="2786"/>
    <lineage>
        <taxon>Eukaryota</taxon>
        <taxon>Rhodophyta</taxon>
        <taxon>Bangiophyceae</taxon>
        <taxon>Bangiales</taxon>
        <taxon>Bangiaceae</taxon>
        <taxon>Porphyra</taxon>
    </lineage>
</organism>
<dbReference type="AlphaFoldDB" id="A0A1X6P1E7"/>
<feature type="region of interest" description="Disordered" evidence="1">
    <location>
        <begin position="193"/>
        <end position="250"/>
    </location>
</feature>
<proteinExistence type="predicted"/>
<reference evidence="2 3" key="1">
    <citation type="submission" date="2017-03" db="EMBL/GenBank/DDBJ databases">
        <title>WGS assembly of Porphyra umbilicalis.</title>
        <authorList>
            <person name="Brawley S.H."/>
            <person name="Blouin N.A."/>
            <person name="Ficko-Blean E."/>
            <person name="Wheeler G.L."/>
            <person name="Lohr M."/>
            <person name="Goodson H.V."/>
            <person name="Jenkins J.W."/>
            <person name="Blaby-Haas C.E."/>
            <person name="Helliwell K.E."/>
            <person name="Chan C."/>
            <person name="Marriage T."/>
            <person name="Bhattacharya D."/>
            <person name="Klein A.S."/>
            <person name="Badis Y."/>
            <person name="Brodie J."/>
            <person name="Cao Y."/>
            <person name="Collen J."/>
            <person name="Dittami S.M."/>
            <person name="Gachon C.M."/>
            <person name="Green B.R."/>
            <person name="Karpowicz S."/>
            <person name="Kim J.W."/>
            <person name="Kudahl U."/>
            <person name="Lin S."/>
            <person name="Michel G."/>
            <person name="Mittag M."/>
            <person name="Olson B.J."/>
            <person name="Pangilinan J."/>
            <person name="Peng Y."/>
            <person name="Qiu H."/>
            <person name="Shu S."/>
            <person name="Singer J.T."/>
            <person name="Smith A.G."/>
            <person name="Sprecher B.N."/>
            <person name="Wagner V."/>
            <person name="Wang W."/>
            <person name="Wang Z.-Y."/>
            <person name="Yan J."/>
            <person name="Yarish C."/>
            <person name="Zoeuner-Riek S."/>
            <person name="Zhuang Y."/>
            <person name="Zou Y."/>
            <person name="Lindquist E.A."/>
            <person name="Grimwood J."/>
            <person name="Barry K."/>
            <person name="Rokhsar D.S."/>
            <person name="Schmutz J."/>
            <person name="Stiller J.W."/>
            <person name="Grossman A.R."/>
            <person name="Prochnik S.E."/>
        </authorList>
    </citation>
    <scope>NUCLEOTIDE SEQUENCE [LARGE SCALE GENOMIC DNA]</scope>
    <source>
        <strain evidence="2">4086291</strain>
    </source>
</reference>
<sequence length="523" mass="51410">MCACRTASDSAAATTPGSSAGAVDHGRLSSSTSVVTKPGAVMKPGTVATVVRRDVHTAVAMGGDAGGKGGMGANGVVQDGWARGEDSAATAAAATAAARPVAGVASTRCVRVLVVGTTSTGVTFDGATLADNTLTVAALGSAVCDACGVTGEESSAAAAAGCCRQLDAAAPPHTGAAAVATLASNREEISVGNCGGDGRPPRWSWASIPDLANTTGDGEASADVTDPRRSRTGQQFSSEAGSTTTSAAPSAVRAFERRRRLAAVAPAACAAPSAVTTAAAGRSGWRESPSPPVTARLAAGARASVEWRCARSRRSVRPALTTALMAVAGPAARGADALVMTLGTDRGPTVNSLCLPDARGEAEDVGNMSAAVPSKVGGPGAGRGSVVATAGGAGCPRSTTTEGTLEMPTRSALPCWWAEVARTRGGQTVSTRAAAAATGGAAVTGGAFSPRRGVPSPPRRAPSAYARTPPCCAGPVPAPLKGRDSCMSTWAATTSEELVPTARSGGGGAAGRPADRPRRTTEV</sequence>
<keyword evidence="3" id="KW-1185">Reference proteome</keyword>
<evidence type="ECO:0000313" key="2">
    <source>
        <dbReference type="EMBL" id="OSX74711.1"/>
    </source>
</evidence>
<feature type="region of interest" description="Disordered" evidence="1">
    <location>
        <begin position="497"/>
        <end position="523"/>
    </location>
</feature>
<feature type="region of interest" description="Disordered" evidence="1">
    <location>
        <begin position="446"/>
        <end position="466"/>
    </location>
</feature>
<protein>
    <submittedName>
        <fullName evidence="2">Uncharacterized protein</fullName>
    </submittedName>
</protein>
<evidence type="ECO:0000313" key="3">
    <source>
        <dbReference type="Proteomes" id="UP000218209"/>
    </source>
</evidence>
<dbReference type="EMBL" id="KV918933">
    <property type="protein sequence ID" value="OSX74711.1"/>
    <property type="molecule type" value="Genomic_DNA"/>
</dbReference>
<gene>
    <name evidence="2" type="ORF">BU14_0271s0006</name>
</gene>
<name>A0A1X6P1E7_PORUM</name>
<accession>A0A1X6P1E7</accession>